<name>A0A942Z3F4_9BACI</name>
<dbReference type="Gene3D" id="3.20.20.150">
    <property type="entry name" value="Divalent-metal-dependent TIM barrel enzymes"/>
    <property type="match status" value="1"/>
</dbReference>
<dbReference type="InterPro" id="IPR036237">
    <property type="entry name" value="Xyl_isomerase-like_sf"/>
</dbReference>
<dbReference type="Proteomes" id="UP000676456">
    <property type="component" value="Unassembled WGS sequence"/>
</dbReference>
<dbReference type="InterPro" id="IPR050312">
    <property type="entry name" value="IolE/XylAMocC-like"/>
</dbReference>
<dbReference type="AlphaFoldDB" id="A0A942Z3F4"/>
<dbReference type="RefSeq" id="WP_213098530.1">
    <property type="nucleotide sequence ID" value="NZ_JAGYPN010000002.1"/>
</dbReference>
<dbReference type="PANTHER" id="PTHR12110:SF53">
    <property type="entry name" value="BLR5974 PROTEIN"/>
    <property type="match status" value="1"/>
</dbReference>
<reference evidence="2 3" key="1">
    <citation type="submission" date="2021-05" db="EMBL/GenBank/DDBJ databases">
        <title>Novel Bacillus species.</title>
        <authorList>
            <person name="Liu G."/>
        </authorList>
    </citation>
    <scope>NUCLEOTIDE SEQUENCE [LARGE SCALE GENOMIC DNA]</scope>
    <source>
        <strain evidence="2 3">FJAT-49682</strain>
    </source>
</reference>
<evidence type="ECO:0000313" key="2">
    <source>
        <dbReference type="EMBL" id="MBS4223528.1"/>
    </source>
</evidence>
<proteinExistence type="predicted"/>
<organism evidence="2 3">
    <name type="scientific">Lederbergia citrea</name>
    <dbReference type="NCBI Taxonomy" id="2833581"/>
    <lineage>
        <taxon>Bacteria</taxon>
        <taxon>Bacillati</taxon>
        <taxon>Bacillota</taxon>
        <taxon>Bacilli</taxon>
        <taxon>Bacillales</taxon>
        <taxon>Bacillaceae</taxon>
        <taxon>Lederbergia</taxon>
    </lineage>
</organism>
<dbReference type="SUPFAM" id="SSF51658">
    <property type="entry name" value="Xylose isomerase-like"/>
    <property type="match status" value="1"/>
</dbReference>
<evidence type="ECO:0000259" key="1">
    <source>
        <dbReference type="Pfam" id="PF01261"/>
    </source>
</evidence>
<sequence length="267" mass="30681">MKLSIGGYSFFNTIREGKMDIFGYLETVRYRYGLDKVDFWNGQFSLDFSTVPEESYVQKVREAMDEKGMTLVNYAVDGAHIWDADPEERERLYERALGHLKVAEILGAKTVRIDTGGVFGNNPEFDMNMSDEQFEYIVKRYREFSKRGANNGYMVGPENHIGPSLSPVQMKKIAEAVDHPNYGILLHIGRWKEEADKGDEMVAPWVYHTHFDASTAVAEDAEEKISMLLENGFDGYWGIEYNADKNQYTEIEWIIGTVKRLLVNLKL</sequence>
<feature type="domain" description="Xylose isomerase-like TIM barrel" evidence="1">
    <location>
        <begin position="32"/>
        <end position="253"/>
    </location>
</feature>
<gene>
    <name evidence="2" type="ORF">KHA91_12300</name>
</gene>
<dbReference type="PANTHER" id="PTHR12110">
    <property type="entry name" value="HYDROXYPYRUVATE ISOMERASE"/>
    <property type="match status" value="1"/>
</dbReference>
<comment type="caution">
    <text evidence="2">The sequence shown here is derived from an EMBL/GenBank/DDBJ whole genome shotgun (WGS) entry which is preliminary data.</text>
</comment>
<accession>A0A942Z3F4</accession>
<evidence type="ECO:0000313" key="3">
    <source>
        <dbReference type="Proteomes" id="UP000676456"/>
    </source>
</evidence>
<dbReference type="InterPro" id="IPR013022">
    <property type="entry name" value="Xyl_isomerase-like_TIM-brl"/>
</dbReference>
<dbReference type="Pfam" id="PF01261">
    <property type="entry name" value="AP_endonuc_2"/>
    <property type="match status" value="1"/>
</dbReference>
<protein>
    <submittedName>
        <fullName evidence="2">TIM barrel protein</fullName>
    </submittedName>
</protein>
<keyword evidence="3" id="KW-1185">Reference proteome</keyword>
<dbReference type="EMBL" id="JAGYPN010000002">
    <property type="protein sequence ID" value="MBS4223528.1"/>
    <property type="molecule type" value="Genomic_DNA"/>
</dbReference>